<evidence type="ECO:0000313" key="7">
    <source>
        <dbReference type="EMBL" id="KAH9828271.1"/>
    </source>
</evidence>
<dbReference type="Pfam" id="PF06870">
    <property type="entry name" value="RNA_pol_I_A49"/>
    <property type="match status" value="1"/>
</dbReference>
<proteinExistence type="inferred from homology"/>
<protein>
    <submittedName>
        <fullName evidence="7">DNA-directed RNA polymerase I subunit rpa49-like</fullName>
    </submittedName>
</protein>
<dbReference type="GO" id="GO:0005730">
    <property type="term" value="C:nucleolus"/>
    <property type="evidence" value="ECO:0007669"/>
    <property type="project" value="UniProtKB-SubCell"/>
</dbReference>
<reference evidence="7 8" key="1">
    <citation type="journal article" date="2018" name="IMA Fungus">
        <title>IMA Genome-F 10: Nine draft genome sequences of Claviceps purpurea s.lat., including C. arundinis, C. humidiphila, and C. cf. spartinae, pseudomolecules for the pitch canker pathogen Fusarium circinatum, draft genome of Davidsoniella eucalypti, Grosmannia galeiformis, Quambalaria eucalypti, and Teratosphaeria destructans.</title>
        <authorList>
            <person name="Wingfield B.D."/>
            <person name="Liu M."/>
            <person name="Nguyen H.D."/>
            <person name="Lane F.A."/>
            <person name="Morgan S.W."/>
            <person name="De Vos L."/>
            <person name="Wilken P.M."/>
            <person name="Duong T.A."/>
            <person name="Aylward J."/>
            <person name="Coetzee M.P."/>
            <person name="Dadej K."/>
            <person name="De Beer Z.W."/>
            <person name="Findlay W."/>
            <person name="Havenga M."/>
            <person name="Kolarik M."/>
            <person name="Menzies J.G."/>
            <person name="Naidoo K."/>
            <person name="Pochopski O."/>
            <person name="Shoukouhi P."/>
            <person name="Santana Q.C."/>
            <person name="Seifert K.A."/>
            <person name="Soal N."/>
            <person name="Steenkamp E.T."/>
            <person name="Tatham C.T."/>
            <person name="van der Nest M.A."/>
            <person name="Wingfield M.J."/>
        </authorList>
    </citation>
    <scope>NUCLEOTIDE SEQUENCE [LARGE SCALE GENOMIC DNA]</scope>
    <source>
        <strain evidence="7">CMW44962</strain>
    </source>
</reference>
<name>A0A9W7ST39_9PEZI</name>
<evidence type="ECO:0000256" key="6">
    <source>
        <dbReference type="SAM" id="MobiDB-lite"/>
    </source>
</evidence>
<dbReference type="OrthoDB" id="532500at2759"/>
<comment type="subcellular location">
    <subcellularLocation>
        <location evidence="1">Nucleus</location>
        <location evidence="1">Nucleolus</location>
    </subcellularLocation>
</comment>
<dbReference type="EMBL" id="RIBY02001667">
    <property type="protein sequence ID" value="KAH9828271.1"/>
    <property type="molecule type" value="Genomic_DNA"/>
</dbReference>
<evidence type="ECO:0000256" key="3">
    <source>
        <dbReference type="ARBA" id="ARBA00022478"/>
    </source>
</evidence>
<keyword evidence="4" id="KW-0804">Transcription</keyword>
<dbReference type="AlphaFoldDB" id="A0A9W7ST39"/>
<dbReference type="PANTHER" id="PTHR14440">
    <property type="entry name" value="DNA-DIRECTED RNA POLYMERASE I SUBUNIT RPA49"/>
    <property type="match status" value="1"/>
</dbReference>
<gene>
    <name evidence="7" type="ORF">Tdes44962_MAKER02436</name>
</gene>
<dbReference type="GO" id="GO:0003677">
    <property type="term" value="F:DNA binding"/>
    <property type="evidence" value="ECO:0007669"/>
    <property type="project" value="InterPro"/>
</dbReference>
<dbReference type="Proteomes" id="UP001138500">
    <property type="component" value="Unassembled WGS sequence"/>
</dbReference>
<sequence>MAEKDGKKRKRQSNGVEAPSKKVAFDDDGDSVKVRYVDERAPQPVLVAAPGIVPPQISFTPYTRPAASKYAKESPKPWTHDLLLQSSKHPRLDYTAAPNHLESSNTAHYIAIFDPATNSLQIRPSHNLALRAIPRQPEADANAPRARTFAQQREALGREFGTKKAKKVIESRTVNAIGQDTKGKGRKDDVQDAVLDSMADAAESAPKKEQVDADLLASKPIPKPNLAADDIEEVYPFDTLIPPYEARLITVKDWQDATRADEELKFFHRYPATHVRHWGKSEDVQRLKALKYLALLLEFHDALQSAGKSGKKVPKKELLTKRLGHWPEALVDSVRRRFSNPANELPKWHLDNLYTHMLCNKHLALKADLKMENRQIGQYYQELGCRVGAPLEKERERWGLNKAQAAATRVARLKLPLEFPKARVGRKR</sequence>
<evidence type="ECO:0000256" key="4">
    <source>
        <dbReference type="ARBA" id="ARBA00023163"/>
    </source>
</evidence>
<keyword evidence="5" id="KW-0539">Nucleus</keyword>
<evidence type="ECO:0000313" key="8">
    <source>
        <dbReference type="Proteomes" id="UP001138500"/>
    </source>
</evidence>
<comment type="caution">
    <text evidence="7">The sequence shown here is derived from an EMBL/GenBank/DDBJ whole genome shotgun (WGS) entry which is preliminary data.</text>
</comment>
<keyword evidence="3" id="KW-0240">DNA-directed RNA polymerase</keyword>
<evidence type="ECO:0000256" key="5">
    <source>
        <dbReference type="ARBA" id="ARBA00023242"/>
    </source>
</evidence>
<dbReference type="GO" id="GO:0006351">
    <property type="term" value="P:DNA-templated transcription"/>
    <property type="evidence" value="ECO:0007669"/>
    <property type="project" value="InterPro"/>
</dbReference>
<dbReference type="InterPro" id="IPR009668">
    <property type="entry name" value="RNA_pol-assoc_fac_A49-like"/>
</dbReference>
<accession>A0A9W7ST39</accession>
<reference evidence="7 8" key="2">
    <citation type="journal article" date="2021" name="Curr. Genet.">
        <title>Genetic response to nitrogen starvation in the aggressive Eucalyptus foliar pathogen Teratosphaeria destructans.</title>
        <authorList>
            <person name="Havenga M."/>
            <person name="Wingfield B.D."/>
            <person name="Wingfield M.J."/>
            <person name="Dreyer L.L."/>
            <person name="Roets F."/>
            <person name="Aylward J."/>
        </authorList>
    </citation>
    <scope>NUCLEOTIDE SEQUENCE [LARGE SCALE GENOMIC DNA]</scope>
    <source>
        <strain evidence="7">CMW44962</strain>
    </source>
</reference>
<organism evidence="7 8">
    <name type="scientific">Teratosphaeria destructans</name>
    <dbReference type="NCBI Taxonomy" id="418781"/>
    <lineage>
        <taxon>Eukaryota</taxon>
        <taxon>Fungi</taxon>
        <taxon>Dikarya</taxon>
        <taxon>Ascomycota</taxon>
        <taxon>Pezizomycotina</taxon>
        <taxon>Dothideomycetes</taxon>
        <taxon>Dothideomycetidae</taxon>
        <taxon>Mycosphaerellales</taxon>
        <taxon>Teratosphaeriaceae</taxon>
        <taxon>Teratosphaeria</taxon>
    </lineage>
</organism>
<comment type="similarity">
    <text evidence="2">Belongs to the eukaryotic RPA49/POLR1E RNA polymerase subunit family.</text>
</comment>
<evidence type="ECO:0000256" key="2">
    <source>
        <dbReference type="ARBA" id="ARBA00009430"/>
    </source>
</evidence>
<feature type="region of interest" description="Disordered" evidence="6">
    <location>
        <begin position="1"/>
        <end position="26"/>
    </location>
</feature>
<keyword evidence="8" id="KW-1185">Reference proteome</keyword>
<evidence type="ECO:0000256" key="1">
    <source>
        <dbReference type="ARBA" id="ARBA00004604"/>
    </source>
</evidence>
<dbReference type="GO" id="GO:0000428">
    <property type="term" value="C:DNA-directed RNA polymerase complex"/>
    <property type="evidence" value="ECO:0007669"/>
    <property type="project" value="UniProtKB-KW"/>
</dbReference>